<keyword evidence="2" id="KW-0472">Membrane</keyword>
<evidence type="ECO:0000313" key="4">
    <source>
        <dbReference type="Proteomes" id="UP001516400"/>
    </source>
</evidence>
<evidence type="ECO:0000313" key="3">
    <source>
        <dbReference type="EMBL" id="KAL3274690.1"/>
    </source>
</evidence>
<feature type="transmembrane region" description="Helical" evidence="2">
    <location>
        <begin position="296"/>
        <end position="316"/>
    </location>
</feature>
<sequence length="321" mass="37520">MGEETSAHYALKIAVTILRERCQLFQRRIAVLEEENMNLKLLCQKNDNNQDSLTQIDSLKRHIASVVEENSNLQSRIKIMSQENRQLWSNLGKLTQMNKSLGSHLNKINDTLSQHVTQHQPLIRSKTFTQDKPHTELEIFKENELVKLDLEDISLKLINSMGEVKQEMDSLVQNMTDVEILDNIITSSLGLSYEDENDDIIEDLKIILEEFHYIKNESEKQNVFLKESLNNIRNKKLVMIILVRLVDLKKICKKVLLLLIAIKKTIIHLRNSTKYFRTVKKCVQFAVYNFLKNIHFLHLFVMLNLILKLKLMILIVECKIL</sequence>
<dbReference type="EMBL" id="JABFTP020000062">
    <property type="protein sequence ID" value="KAL3274690.1"/>
    <property type="molecule type" value="Genomic_DNA"/>
</dbReference>
<keyword evidence="2" id="KW-0812">Transmembrane</keyword>
<dbReference type="AlphaFoldDB" id="A0ABD2N7X5"/>
<proteinExistence type="predicted"/>
<evidence type="ECO:0000256" key="2">
    <source>
        <dbReference type="SAM" id="Phobius"/>
    </source>
</evidence>
<keyword evidence="2" id="KW-1133">Transmembrane helix</keyword>
<evidence type="ECO:0000256" key="1">
    <source>
        <dbReference type="SAM" id="Coils"/>
    </source>
</evidence>
<reference evidence="3 4" key="1">
    <citation type="journal article" date="2021" name="BMC Biol.">
        <title>Horizontally acquired antibacterial genes associated with adaptive radiation of ladybird beetles.</title>
        <authorList>
            <person name="Li H.S."/>
            <person name="Tang X.F."/>
            <person name="Huang Y.H."/>
            <person name="Xu Z.Y."/>
            <person name="Chen M.L."/>
            <person name="Du X.Y."/>
            <person name="Qiu B.Y."/>
            <person name="Chen P.T."/>
            <person name="Zhang W."/>
            <person name="Slipinski A."/>
            <person name="Escalona H.E."/>
            <person name="Waterhouse R.M."/>
            <person name="Zwick A."/>
            <person name="Pang H."/>
        </authorList>
    </citation>
    <scope>NUCLEOTIDE SEQUENCE [LARGE SCALE GENOMIC DNA]</scope>
    <source>
        <strain evidence="3">SYSU2018</strain>
    </source>
</reference>
<comment type="caution">
    <text evidence="3">The sequence shown here is derived from an EMBL/GenBank/DDBJ whole genome shotgun (WGS) entry which is preliminary data.</text>
</comment>
<protein>
    <submittedName>
        <fullName evidence="3">Uncharacterized protein</fullName>
    </submittedName>
</protein>
<gene>
    <name evidence="3" type="ORF">HHI36_016068</name>
</gene>
<keyword evidence="1" id="KW-0175">Coiled coil</keyword>
<organism evidence="3 4">
    <name type="scientific">Cryptolaemus montrouzieri</name>
    <dbReference type="NCBI Taxonomy" id="559131"/>
    <lineage>
        <taxon>Eukaryota</taxon>
        <taxon>Metazoa</taxon>
        <taxon>Ecdysozoa</taxon>
        <taxon>Arthropoda</taxon>
        <taxon>Hexapoda</taxon>
        <taxon>Insecta</taxon>
        <taxon>Pterygota</taxon>
        <taxon>Neoptera</taxon>
        <taxon>Endopterygota</taxon>
        <taxon>Coleoptera</taxon>
        <taxon>Polyphaga</taxon>
        <taxon>Cucujiformia</taxon>
        <taxon>Coccinelloidea</taxon>
        <taxon>Coccinellidae</taxon>
        <taxon>Scymninae</taxon>
        <taxon>Scymnini</taxon>
        <taxon>Cryptolaemus</taxon>
    </lineage>
</organism>
<name>A0ABD2N7X5_9CUCU</name>
<feature type="coiled-coil region" evidence="1">
    <location>
        <begin position="15"/>
        <end position="83"/>
    </location>
</feature>
<accession>A0ABD2N7X5</accession>
<dbReference type="Proteomes" id="UP001516400">
    <property type="component" value="Unassembled WGS sequence"/>
</dbReference>
<keyword evidence="4" id="KW-1185">Reference proteome</keyword>